<evidence type="ECO:0000259" key="4">
    <source>
        <dbReference type="PROSITE" id="PS50949"/>
    </source>
</evidence>
<dbReference type="SMART" id="SM00345">
    <property type="entry name" value="HTH_GNTR"/>
    <property type="match status" value="1"/>
</dbReference>
<dbReference type="PRINTS" id="PR00035">
    <property type="entry name" value="HTHGNTR"/>
</dbReference>
<keyword evidence="1" id="KW-0805">Transcription regulation</keyword>
<dbReference type="Pfam" id="PF07702">
    <property type="entry name" value="UTRA"/>
    <property type="match status" value="1"/>
</dbReference>
<dbReference type="InterPro" id="IPR028978">
    <property type="entry name" value="Chorismate_lyase_/UTRA_dom_sf"/>
</dbReference>
<dbReference type="PROSITE" id="PS50949">
    <property type="entry name" value="HTH_GNTR"/>
    <property type="match status" value="1"/>
</dbReference>
<evidence type="ECO:0000256" key="2">
    <source>
        <dbReference type="ARBA" id="ARBA00023125"/>
    </source>
</evidence>
<dbReference type="GO" id="GO:0003677">
    <property type="term" value="F:DNA binding"/>
    <property type="evidence" value="ECO:0007669"/>
    <property type="project" value="UniProtKB-KW"/>
</dbReference>
<evidence type="ECO:0000313" key="6">
    <source>
        <dbReference type="Proteomes" id="UP000476310"/>
    </source>
</evidence>
<keyword evidence="6" id="KW-1185">Reference proteome</keyword>
<name>A0A6G4A945_9ACTN</name>
<comment type="caution">
    <text evidence="5">The sequence shown here is derived from an EMBL/GenBank/DDBJ whole genome shotgun (WGS) entry which is preliminary data.</text>
</comment>
<dbReference type="PANTHER" id="PTHR44846:SF1">
    <property type="entry name" value="MANNOSYL-D-GLYCERATE TRANSPORT_METABOLISM SYSTEM REPRESSOR MNGR-RELATED"/>
    <property type="match status" value="1"/>
</dbReference>
<dbReference type="Gene3D" id="1.10.10.10">
    <property type="entry name" value="Winged helix-like DNA-binding domain superfamily/Winged helix DNA-binding domain"/>
    <property type="match status" value="1"/>
</dbReference>
<sequence>MSRGRADVFAARRYACAVEPGRIDRDAALPFYAQLKELLLPQLGSVWKVGERLPGEVTLCERYGVSRTVVRQALDELEGEGRIVRRKGQGTFVAARKVDESLFQSMTGLYEDVAARGGALVSAVRRLEFAPATADAARELEVEEGAPLIHLERLRYVNDEPWALTSTWLPHRVAPGLLDEDLTHQSLYALLEGKYGVGLDHGRREVEAVPAAPSVAEALGVDAHDPVLLLRSTAWDQEGRPVEYFTAYHRADRSRFQVHVRRRRRAGAPPSMLVNDSAG</sequence>
<dbReference type="InterPro" id="IPR000524">
    <property type="entry name" value="Tscrpt_reg_HTH_GntR"/>
</dbReference>
<dbReference type="InterPro" id="IPR036388">
    <property type="entry name" value="WH-like_DNA-bd_sf"/>
</dbReference>
<dbReference type="SMART" id="SM00866">
    <property type="entry name" value="UTRA"/>
    <property type="match status" value="1"/>
</dbReference>
<dbReference type="GO" id="GO:0045892">
    <property type="term" value="P:negative regulation of DNA-templated transcription"/>
    <property type="evidence" value="ECO:0007669"/>
    <property type="project" value="TreeGrafter"/>
</dbReference>
<dbReference type="PANTHER" id="PTHR44846">
    <property type="entry name" value="MANNOSYL-D-GLYCERATE TRANSPORT/METABOLISM SYSTEM REPRESSOR MNGR-RELATED"/>
    <property type="match status" value="1"/>
</dbReference>
<gene>
    <name evidence="5" type="ORF">G4H13_04695</name>
</gene>
<evidence type="ECO:0000313" key="5">
    <source>
        <dbReference type="EMBL" id="NEW69728.1"/>
    </source>
</evidence>
<dbReference type="SUPFAM" id="SSF46785">
    <property type="entry name" value="Winged helix' DNA-binding domain"/>
    <property type="match status" value="1"/>
</dbReference>
<accession>A0A6G4A945</accession>
<feature type="domain" description="HTH gntR-type" evidence="4">
    <location>
        <begin position="29"/>
        <end position="96"/>
    </location>
</feature>
<protein>
    <submittedName>
        <fullName evidence="5">GntR family transcriptional regulator</fullName>
    </submittedName>
</protein>
<reference evidence="5" key="1">
    <citation type="submission" date="2020-02" db="EMBL/GenBank/DDBJ databases">
        <title>A new Streptomyces sp. for controlling soil-borne diseases.</title>
        <authorList>
            <person name="Li X."/>
            <person name="Tian Y."/>
            <person name="Gao K."/>
        </authorList>
    </citation>
    <scope>NUCLEOTIDE SEQUENCE [LARGE SCALE GENOMIC DNA]</scope>
    <source>
        <strain evidence="5">0250</strain>
    </source>
</reference>
<dbReference type="InterPro" id="IPR011663">
    <property type="entry name" value="UTRA"/>
</dbReference>
<evidence type="ECO:0000256" key="3">
    <source>
        <dbReference type="ARBA" id="ARBA00023163"/>
    </source>
</evidence>
<dbReference type="InterPro" id="IPR050679">
    <property type="entry name" value="Bact_HTH_transcr_reg"/>
</dbReference>
<dbReference type="Gene3D" id="3.40.1410.10">
    <property type="entry name" value="Chorismate lyase-like"/>
    <property type="match status" value="1"/>
</dbReference>
<evidence type="ECO:0000256" key="1">
    <source>
        <dbReference type="ARBA" id="ARBA00023015"/>
    </source>
</evidence>
<dbReference type="Pfam" id="PF00392">
    <property type="entry name" value="GntR"/>
    <property type="match status" value="1"/>
</dbReference>
<keyword evidence="3" id="KW-0804">Transcription</keyword>
<dbReference type="EMBL" id="JAAIKT010000003">
    <property type="protein sequence ID" value="NEW69728.1"/>
    <property type="molecule type" value="Genomic_DNA"/>
</dbReference>
<dbReference type="CDD" id="cd07377">
    <property type="entry name" value="WHTH_GntR"/>
    <property type="match status" value="1"/>
</dbReference>
<keyword evidence="2" id="KW-0238">DNA-binding</keyword>
<proteinExistence type="predicted"/>
<dbReference type="InterPro" id="IPR036390">
    <property type="entry name" value="WH_DNA-bd_sf"/>
</dbReference>
<dbReference type="GO" id="GO:0003700">
    <property type="term" value="F:DNA-binding transcription factor activity"/>
    <property type="evidence" value="ECO:0007669"/>
    <property type="project" value="InterPro"/>
</dbReference>
<dbReference type="SUPFAM" id="SSF64288">
    <property type="entry name" value="Chorismate lyase-like"/>
    <property type="match status" value="1"/>
</dbReference>
<dbReference type="Proteomes" id="UP000476310">
    <property type="component" value="Unassembled WGS sequence"/>
</dbReference>
<dbReference type="AlphaFoldDB" id="A0A6G4A945"/>
<organism evidence="5 6">
    <name type="scientific">Streptomyces rhizosphaericus</name>
    <dbReference type="NCBI Taxonomy" id="114699"/>
    <lineage>
        <taxon>Bacteria</taxon>
        <taxon>Bacillati</taxon>
        <taxon>Actinomycetota</taxon>
        <taxon>Actinomycetes</taxon>
        <taxon>Kitasatosporales</taxon>
        <taxon>Streptomycetaceae</taxon>
        <taxon>Streptomyces</taxon>
        <taxon>Streptomyces violaceusniger group</taxon>
    </lineage>
</organism>